<evidence type="ECO:0000256" key="1">
    <source>
        <dbReference type="SAM" id="Phobius"/>
    </source>
</evidence>
<name>A0A5C3LFH7_9AGAR</name>
<keyword evidence="1" id="KW-1133">Transmembrane helix</keyword>
<keyword evidence="1" id="KW-0812">Transmembrane</keyword>
<gene>
    <name evidence="2" type="ORF">BDQ12DRAFT_693843</name>
</gene>
<dbReference type="Proteomes" id="UP000308652">
    <property type="component" value="Unassembled WGS sequence"/>
</dbReference>
<evidence type="ECO:0000313" key="3">
    <source>
        <dbReference type="Proteomes" id="UP000308652"/>
    </source>
</evidence>
<keyword evidence="1" id="KW-0472">Membrane</keyword>
<keyword evidence="3" id="KW-1185">Reference proteome</keyword>
<evidence type="ECO:0000313" key="2">
    <source>
        <dbReference type="EMBL" id="TFK31627.1"/>
    </source>
</evidence>
<feature type="transmembrane region" description="Helical" evidence="1">
    <location>
        <begin position="33"/>
        <end position="51"/>
    </location>
</feature>
<dbReference type="AlphaFoldDB" id="A0A5C3LFH7"/>
<reference evidence="2 3" key="1">
    <citation type="journal article" date="2019" name="Nat. Ecol. Evol.">
        <title>Megaphylogeny resolves global patterns of mushroom evolution.</title>
        <authorList>
            <person name="Varga T."/>
            <person name="Krizsan K."/>
            <person name="Foldi C."/>
            <person name="Dima B."/>
            <person name="Sanchez-Garcia M."/>
            <person name="Sanchez-Ramirez S."/>
            <person name="Szollosi G.J."/>
            <person name="Szarkandi J.G."/>
            <person name="Papp V."/>
            <person name="Albert L."/>
            <person name="Andreopoulos W."/>
            <person name="Angelini C."/>
            <person name="Antonin V."/>
            <person name="Barry K.W."/>
            <person name="Bougher N.L."/>
            <person name="Buchanan P."/>
            <person name="Buyck B."/>
            <person name="Bense V."/>
            <person name="Catcheside P."/>
            <person name="Chovatia M."/>
            <person name="Cooper J."/>
            <person name="Damon W."/>
            <person name="Desjardin D."/>
            <person name="Finy P."/>
            <person name="Geml J."/>
            <person name="Haridas S."/>
            <person name="Hughes K."/>
            <person name="Justo A."/>
            <person name="Karasinski D."/>
            <person name="Kautmanova I."/>
            <person name="Kiss B."/>
            <person name="Kocsube S."/>
            <person name="Kotiranta H."/>
            <person name="LaButti K.M."/>
            <person name="Lechner B.E."/>
            <person name="Liimatainen K."/>
            <person name="Lipzen A."/>
            <person name="Lukacs Z."/>
            <person name="Mihaltcheva S."/>
            <person name="Morgado L.N."/>
            <person name="Niskanen T."/>
            <person name="Noordeloos M.E."/>
            <person name="Ohm R.A."/>
            <person name="Ortiz-Santana B."/>
            <person name="Ovrebo C."/>
            <person name="Racz N."/>
            <person name="Riley R."/>
            <person name="Savchenko A."/>
            <person name="Shiryaev A."/>
            <person name="Soop K."/>
            <person name="Spirin V."/>
            <person name="Szebenyi C."/>
            <person name="Tomsovsky M."/>
            <person name="Tulloss R.E."/>
            <person name="Uehling J."/>
            <person name="Grigoriev I.V."/>
            <person name="Vagvolgyi C."/>
            <person name="Papp T."/>
            <person name="Martin F.M."/>
            <person name="Miettinen O."/>
            <person name="Hibbett D.S."/>
            <person name="Nagy L.G."/>
        </authorList>
    </citation>
    <scope>NUCLEOTIDE SEQUENCE [LARGE SCALE GENOMIC DNA]</scope>
    <source>
        <strain evidence="2 3">CBS 166.37</strain>
    </source>
</reference>
<feature type="non-terminal residue" evidence="2">
    <location>
        <position position="1"/>
    </location>
</feature>
<protein>
    <submittedName>
        <fullName evidence="2">Uncharacterized protein</fullName>
    </submittedName>
</protein>
<accession>A0A5C3LFH7</accession>
<dbReference type="EMBL" id="ML213725">
    <property type="protein sequence ID" value="TFK31627.1"/>
    <property type="molecule type" value="Genomic_DNA"/>
</dbReference>
<proteinExistence type="predicted"/>
<sequence>MKHPQGNNTKDQTRIQVSLILCTDMKSEVERVYTLYSGELSSLLFLGYFALY</sequence>
<organism evidence="2 3">
    <name type="scientific">Crucibulum laeve</name>
    <dbReference type="NCBI Taxonomy" id="68775"/>
    <lineage>
        <taxon>Eukaryota</taxon>
        <taxon>Fungi</taxon>
        <taxon>Dikarya</taxon>
        <taxon>Basidiomycota</taxon>
        <taxon>Agaricomycotina</taxon>
        <taxon>Agaricomycetes</taxon>
        <taxon>Agaricomycetidae</taxon>
        <taxon>Agaricales</taxon>
        <taxon>Agaricineae</taxon>
        <taxon>Nidulariaceae</taxon>
        <taxon>Crucibulum</taxon>
    </lineage>
</organism>